<dbReference type="EMBL" id="SRLO01000660">
    <property type="protein sequence ID" value="TNN49348.1"/>
    <property type="molecule type" value="Genomic_DNA"/>
</dbReference>
<reference evidence="1 2" key="1">
    <citation type="submission" date="2019-03" db="EMBL/GenBank/DDBJ databases">
        <title>First draft genome of Liparis tanakae, snailfish: a comprehensive survey of snailfish specific genes.</title>
        <authorList>
            <person name="Kim W."/>
            <person name="Song I."/>
            <person name="Jeong J.-H."/>
            <person name="Kim D."/>
            <person name="Kim S."/>
            <person name="Ryu S."/>
            <person name="Song J.Y."/>
            <person name="Lee S.K."/>
        </authorList>
    </citation>
    <scope>NUCLEOTIDE SEQUENCE [LARGE SCALE GENOMIC DNA]</scope>
    <source>
        <tissue evidence="1">Muscle</tissue>
    </source>
</reference>
<organism evidence="1 2">
    <name type="scientific">Liparis tanakae</name>
    <name type="common">Tanaka's snailfish</name>
    <dbReference type="NCBI Taxonomy" id="230148"/>
    <lineage>
        <taxon>Eukaryota</taxon>
        <taxon>Metazoa</taxon>
        <taxon>Chordata</taxon>
        <taxon>Craniata</taxon>
        <taxon>Vertebrata</taxon>
        <taxon>Euteleostomi</taxon>
        <taxon>Actinopterygii</taxon>
        <taxon>Neopterygii</taxon>
        <taxon>Teleostei</taxon>
        <taxon>Neoteleostei</taxon>
        <taxon>Acanthomorphata</taxon>
        <taxon>Eupercaria</taxon>
        <taxon>Perciformes</taxon>
        <taxon>Cottioidei</taxon>
        <taxon>Cottales</taxon>
        <taxon>Liparidae</taxon>
        <taxon>Liparis</taxon>
    </lineage>
</organism>
<keyword evidence="2" id="KW-1185">Reference proteome</keyword>
<accession>A0A4Z2G732</accession>
<dbReference type="Proteomes" id="UP000314294">
    <property type="component" value="Unassembled WGS sequence"/>
</dbReference>
<evidence type="ECO:0000313" key="1">
    <source>
        <dbReference type="EMBL" id="TNN49348.1"/>
    </source>
</evidence>
<evidence type="ECO:0000313" key="2">
    <source>
        <dbReference type="Proteomes" id="UP000314294"/>
    </source>
</evidence>
<comment type="caution">
    <text evidence="1">The sequence shown here is derived from an EMBL/GenBank/DDBJ whole genome shotgun (WGS) entry which is preliminary data.</text>
</comment>
<dbReference type="AlphaFoldDB" id="A0A4Z2G732"/>
<sequence>MSTEPCMRRCVFAGAYVLRGEVKQSTQPSLTAAGQASHVTAGDQCQTGEVTGRHSHSLHSFKKSCGQKKVTLEDGLSAGLRFGVTARRSLAGAEPAHAWVLLISEQENCPPTPAAISAASRPPVATRCTLPLKPRICFSGDDGAGGCCQLASCSGPQLRQSADDGEDTEQTIWSNMHHIEFVDGWVMGYSHVCDLLSGYVFIVSGNQSTAVVFNPFTSAAASH</sequence>
<proteinExistence type="predicted"/>
<protein>
    <submittedName>
        <fullName evidence="1">Uncharacterized protein</fullName>
    </submittedName>
</protein>
<name>A0A4Z2G732_9TELE</name>
<gene>
    <name evidence="1" type="ORF">EYF80_040458</name>
</gene>